<feature type="region of interest" description="Disordered" evidence="1">
    <location>
        <begin position="1"/>
        <end position="28"/>
    </location>
</feature>
<dbReference type="Proteomes" id="UP000094469">
    <property type="component" value="Unassembled WGS sequence"/>
</dbReference>
<evidence type="ECO:0000313" key="3">
    <source>
        <dbReference type="Proteomes" id="UP000094469"/>
    </source>
</evidence>
<organism evidence="2 3">
    <name type="scientific">Enterococcus ureilyticus</name>
    <dbReference type="NCBI Taxonomy" id="1131292"/>
    <lineage>
        <taxon>Bacteria</taxon>
        <taxon>Bacillati</taxon>
        <taxon>Bacillota</taxon>
        <taxon>Bacilli</taxon>
        <taxon>Lactobacillales</taxon>
        <taxon>Enterococcaceae</taxon>
        <taxon>Enterococcus</taxon>
    </lineage>
</organism>
<feature type="compositionally biased region" description="Basic and acidic residues" evidence="1">
    <location>
        <begin position="58"/>
        <end position="69"/>
    </location>
</feature>
<dbReference type="RefSeq" id="WP_069639141.1">
    <property type="nucleotide sequence ID" value="NZ_JAFBEZ010000001.1"/>
</dbReference>
<evidence type="ECO:0000313" key="2">
    <source>
        <dbReference type="EMBL" id="OEG23403.1"/>
    </source>
</evidence>
<comment type="caution">
    <text evidence="2">The sequence shown here is derived from an EMBL/GenBank/DDBJ whole genome shotgun (WGS) entry which is preliminary data.</text>
</comment>
<accession>A0A1E5HEP9</accession>
<feature type="region of interest" description="Disordered" evidence="1">
    <location>
        <begin position="58"/>
        <end position="97"/>
    </location>
</feature>
<gene>
    <name evidence="2" type="ORF">BCR24_11570</name>
</gene>
<keyword evidence="3" id="KW-1185">Reference proteome</keyword>
<protein>
    <submittedName>
        <fullName evidence="2">Uncharacterized protein</fullName>
    </submittedName>
</protein>
<dbReference type="EMBL" id="MIKC01000004">
    <property type="protein sequence ID" value="OEG23403.1"/>
    <property type="molecule type" value="Genomic_DNA"/>
</dbReference>
<evidence type="ECO:0000256" key="1">
    <source>
        <dbReference type="SAM" id="MobiDB-lite"/>
    </source>
</evidence>
<reference evidence="3" key="1">
    <citation type="submission" date="2016-09" db="EMBL/GenBank/DDBJ databases">
        <authorList>
            <person name="Gulvik C.A."/>
        </authorList>
    </citation>
    <scope>NUCLEOTIDE SEQUENCE [LARGE SCALE GENOMIC DNA]</scope>
    <source>
        <strain evidence="3">LMG 26676</strain>
    </source>
</reference>
<sequence length="97" mass="11419">MDEKEQQKEQIRKLGQEAVAQSKQKQLEVEEKVSQRLANIQEIMLETQKLVEQWTKKMPAEPPVKENHLKLVPPIKKREEEETTSKSSLDKPDEIRE</sequence>
<feature type="compositionally biased region" description="Basic and acidic residues" evidence="1">
    <location>
        <begin position="76"/>
        <end position="97"/>
    </location>
</feature>
<feature type="compositionally biased region" description="Basic and acidic residues" evidence="1">
    <location>
        <begin position="1"/>
        <end position="15"/>
    </location>
</feature>
<dbReference type="AlphaFoldDB" id="A0A1E5HEP9"/>
<proteinExistence type="predicted"/>
<name>A0A1E5HEP9_9ENTE</name>